<proteinExistence type="predicted"/>
<dbReference type="PANTHER" id="PTHR23287">
    <property type="entry name" value="RUBY-EYE2-LIKE PROTEIN"/>
    <property type="match status" value="1"/>
</dbReference>
<sequence>MTSPNDRMLWAVDSRANVHVRTGITDEMPVGTDWEHIPGLQASQLVLSTRTAWVCCLNGEIARRYGITDKNPAGDYWKKTPGLVTWLTVTPSDELWAMSQSGSLTRRLTKTFQHGPARSKVISGSTGGEDLEDEWEVI</sequence>
<evidence type="ECO:0000256" key="1">
    <source>
        <dbReference type="SAM" id="MobiDB-lite"/>
    </source>
</evidence>
<dbReference type="InterPro" id="IPR006624">
    <property type="entry name" value="Beta-propeller_rpt_TECPR"/>
</dbReference>
<comment type="caution">
    <text evidence="2">The sequence shown here is derived from an EMBL/GenBank/DDBJ whole genome shotgun (WGS) entry which is preliminary data.</text>
</comment>
<feature type="region of interest" description="Disordered" evidence="1">
    <location>
        <begin position="118"/>
        <end position="138"/>
    </location>
</feature>
<dbReference type="OrthoDB" id="9930272at2759"/>
<dbReference type="Pfam" id="PF19193">
    <property type="entry name" value="Tectonin"/>
    <property type="match status" value="1"/>
</dbReference>
<dbReference type="EMBL" id="JAERUA010000009">
    <property type="protein sequence ID" value="KAI1895017.1"/>
    <property type="molecule type" value="Genomic_DNA"/>
</dbReference>
<organism evidence="2 3">
    <name type="scientific">Albula goreensis</name>
    <dbReference type="NCBI Taxonomy" id="1534307"/>
    <lineage>
        <taxon>Eukaryota</taxon>
        <taxon>Metazoa</taxon>
        <taxon>Chordata</taxon>
        <taxon>Craniata</taxon>
        <taxon>Vertebrata</taxon>
        <taxon>Euteleostomi</taxon>
        <taxon>Actinopterygii</taxon>
        <taxon>Neopterygii</taxon>
        <taxon>Teleostei</taxon>
        <taxon>Albuliformes</taxon>
        <taxon>Albulidae</taxon>
        <taxon>Albula</taxon>
    </lineage>
</organism>
<dbReference type="SMART" id="SM00706">
    <property type="entry name" value="TECPR"/>
    <property type="match status" value="2"/>
</dbReference>
<dbReference type="GO" id="GO:0005737">
    <property type="term" value="C:cytoplasm"/>
    <property type="evidence" value="ECO:0007669"/>
    <property type="project" value="GOC"/>
</dbReference>
<dbReference type="AlphaFoldDB" id="A0A8T3DHX8"/>
<dbReference type="Proteomes" id="UP000829720">
    <property type="component" value="Unassembled WGS sequence"/>
</dbReference>
<evidence type="ECO:0008006" key="4">
    <source>
        <dbReference type="Google" id="ProtNLM"/>
    </source>
</evidence>
<feature type="compositionally biased region" description="Acidic residues" evidence="1">
    <location>
        <begin position="129"/>
        <end position="138"/>
    </location>
</feature>
<reference evidence="2" key="1">
    <citation type="submission" date="2021-01" db="EMBL/GenBank/DDBJ databases">
        <authorList>
            <person name="Zahm M."/>
            <person name="Roques C."/>
            <person name="Cabau C."/>
            <person name="Klopp C."/>
            <person name="Donnadieu C."/>
            <person name="Jouanno E."/>
            <person name="Lampietro C."/>
            <person name="Louis A."/>
            <person name="Herpin A."/>
            <person name="Echchiki A."/>
            <person name="Berthelot C."/>
            <person name="Parey E."/>
            <person name="Roest-Crollius H."/>
            <person name="Braasch I."/>
            <person name="Postlethwait J."/>
            <person name="Bobe J."/>
            <person name="Montfort J."/>
            <person name="Bouchez O."/>
            <person name="Begum T."/>
            <person name="Mejri S."/>
            <person name="Adams A."/>
            <person name="Chen W.-J."/>
            <person name="Guiguen Y."/>
        </authorList>
    </citation>
    <scope>NUCLEOTIDE SEQUENCE</scope>
    <source>
        <tissue evidence="2">Blood</tissue>
    </source>
</reference>
<evidence type="ECO:0000313" key="2">
    <source>
        <dbReference type="EMBL" id="KAI1895017.1"/>
    </source>
</evidence>
<keyword evidence="3" id="KW-1185">Reference proteome</keyword>
<name>A0A8T3DHX8_9TELE</name>
<dbReference type="PANTHER" id="PTHR23287:SF16">
    <property type="entry name" value="TECTONIN BETA-PROPELLER REPEAT-CONTAINING PROTEIN 2"/>
    <property type="match status" value="1"/>
</dbReference>
<protein>
    <recommendedName>
        <fullName evidence="4">Tectonin beta-propeller repeat-containing protein</fullName>
    </recommendedName>
</protein>
<accession>A0A8T3DHX8</accession>
<evidence type="ECO:0000313" key="3">
    <source>
        <dbReference type="Proteomes" id="UP000829720"/>
    </source>
</evidence>
<dbReference type="GO" id="GO:0032527">
    <property type="term" value="P:protein exit from endoplasmic reticulum"/>
    <property type="evidence" value="ECO:0007669"/>
    <property type="project" value="TreeGrafter"/>
</dbReference>
<gene>
    <name evidence="2" type="ORF">AGOR_G00101940</name>
</gene>